<dbReference type="AlphaFoldDB" id="A0A5B9PEG2"/>
<sequence>MNRRATGRRPNSYNACRPRVYFGNAPELIQPNGLNSSPEPAVLLEGQEDLQAKVAALEAYASEQKFDFTDADLSVLDFEKIGPFDGEVSDELIEQLVEEDIVTD</sequence>
<name>A0A5B9PEG2_9BACT</name>
<dbReference type="KEGG" id="mff:MFFC18_37930"/>
<keyword evidence="2" id="KW-1185">Reference proteome</keyword>
<reference evidence="1 2" key="1">
    <citation type="submission" date="2019-08" db="EMBL/GenBank/DDBJ databases">
        <title>Deep-cultivation of Planctomycetes and their phenomic and genomic characterization uncovers novel biology.</title>
        <authorList>
            <person name="Wiegand S."/>
            <person name="Jogler M."/>
            <person name="Boedeker C."/>
            <person name="Pinto D."/>
            <person name="Vollmers J."/>
            <person name="Rivas-Marin E."/>
            <person name="Kohn T."/>
            <person name="Peeters S.H."/>
            <person name="Heuer A."/>
            <person name="Rast P."/>
            <person name="Oberbeckmann S."/>
            <person name="Bunk B."/>
            <person name="Jeske O."/>
            <person name="Meyerdierks A."/>
            <person name="Storesund J.E."/>
            <person name="Kallscheuer N."/>
            <person name="Luecker S."/>
            <person name="Lage O.M."/>
            <person name="Pohl T."/>
            <person name="Merkel B.J."/>
            <person name="Hornburger P."/>
            <person name="Mueller R.-W."/>
            <person name="Bruemmer F."/>
            <person name="Labrenz M."/>
            <person name="Spormann A.M."/>
            <person name="Op den Camp H."/>
            <person name="Overmann J."/>
            <person name="Amann R."/>
            <person name="Jetten M.S.M."/>
            <person name="Mascher T."/>
            <person name="Medema M.H."/>
            <person name="Devos D.P."/>
            <person name="Kaster A.-K."/>
            <person name="Ovreas L."/>
            <person name="Rohde M."/>
            <person name="Galperin M.Y."/>
            <person name="Jogler C."/>
        </authorList>
    </citation>
    <scope>NUCLEOTIDE SEQUENCE [LARGE SCALE GENOMIC DNA]</scope>
    <source>
        <strain evidence="1 2">FC18</strain>
    </source>
</reference>
<dbReference type="EMBL" id="CP042912">
    <property type="protein sequence ID" value="QEG23889.1"/>
    <property type="molecule type" value="Genomic_DNA"/>
</dbReference>
<accession>A0A5B9PEG2</accession>
<organism evidence="1 2">
    <name type="scientific">Mariniblastus fucicola</name>
    <dbReference type="NCBI Taxonomy" id="980251"/>
    <lineage>
        <taxon>Bacteria</taxon>
        <taxon>Pseudomonadati</taxon>
        <taxon>Planctomycetota</taxon>
        <taxon>Planctomycetia</taxon>
        <taxon>Pirellulales</taxon>
        <taxon>Pirellulaceae</taxon>
        <taxon>Mariniblastus</taxon>
    </lineage>
</organism>
<proteinExistence type="predicted"/>
<evidence type="ECO:0000313" key="2">
    <source>
        <dbReference type="Proteomes" id="UP000322214"/>
    </source>
</evidence>
<dbReference type="Proteomes" id="UP000322214">
    <property type="component" value="Chromosome"/>
</dbReference>
<evidence type="ECO:0000313" key="1">
    <source>
        <dbReference type="EMBL" id="QEG23889.1"/>
    </source>
</evidence>
<protein>
    <submittedName>
        <fullName evidence="1">Uncharacterized protein</fullName>
    </submittedName>
</protein>
<dbReference type="RefSeq" id="WP_148618964.1">
    <property type="nucleotide sequence ID" value="NZ_CP042912.1"/>
</dbReference>
<gene>
    <name evidence="1" type="ORF">MFFC18_37930</name>
</gene>
<dbReference type="STRING" id="980251.GCA_001642875_00192"/>